<evidence type="ECO:0000259" key="1">
    <source>
        <dbReference type="Pfam" id="PF08532"/>
    </source>
</evidence>
<dbReference type="Gene3D" id="3.20.20.80">
    <property type="entry name" value="Glycosidases"/>
    <property type="match status" value="1"/>
</dbReference>
<evidence type="ECO:0000313" key="3">
    <source>
        <dbReference type="Proteomes" id="UP000297900"/>
    </source>
</evidence>
<dbReference type="AlphaFoldDB" id="A0A4Y8M680"/>
<reference evidence="2 3" key="1">
    <citation type="submission" date="2019-03" db="EMBL/GenBank/DDBJ databases">
        <title>Cohnella endophytica sp. nov., a novel endophytic bacterium isolated from bark of Sonneratia apetala.</title>
        <authorList>
            <person name="Tuo L."/>
        </authorList>
    </citation>
    <scope>NUCLEOTIDE SEQUENCE [LARGE SCALE GENOMIC DNA]</scope>
    <source>
        <strain evidence="2 3">CCTCC AB 208254</strain>
    </source>
</reference>
<accession>A0A4Y8M680</accession>
<comment type="caution">
    <text evidence="2">The sequence shown here is derived from an EMBL/GenBank/DDBJ whole genome shotgun (WGS) entry which is preliminary data.</text>
</comment>
<dbReference type="InterPro" id="IPR029062">
    <property type="entry name" value="Class_I_gatase-like"/>
</dbReference>
<sequence>MNHFQPIRYRQVHLDFHTSEQIKGIGKDFDEDQFIACLQQAHVDTVNVFAMCHHGWSYFDTKVGKPHPHLETNLLPRMLDACKQHDIEAPIYITVGFNELSAREHPEWIAIAPEGDDRYGPPPVDDNQAPRPTGFDGWHMLCLNTPYLQYLLDYTREVMDKFQPVGIFYDIVGEYPCVCSYCRASLKEMGLDENNPEHRMQLAKKVYLNYLRKTSELIWSLNPQTRLYHNCCTEKMGEKQYYPYYSHYDIESLPTGGWGYDYFTSMVRYIRKQDFLYLGMTGKFHKSWGEFGGFKNPAALKYECQQMLAFGARICIGDQLHPSGRMDEETYRIIGEAYEGIEAKQQWCEDAESVAEIAILSANALVGAEDSRTSDMGAYMMLEEGHYLFDIIDDTMDFSAYRIVVLPDSIRVSEALQRKLKDYLAGGGKLILSAESGLRLDRAEFALDIGADFMGKSEWDIDYTLVTDRLGNSLVRSPFLNYESGYRVRVSKADLLAAAYKPYFNRTYAHFCSHLHAPAEGDAGYPAVIRHGNVIYIAQPLFRMYRNHGMQLYRDLFLSCVKQLLPAPTVTTNLPSAGKINLTRLATGNDHVLHLLYAVPILRGDTQVIEDVPTLSDISVSIQLPDGINQIKLLPEMTEVPYLTDEHGYTSFTCKVAGHQMILLQS</sequence>
<name>A0A4Y8M680_9BACL</name>
<dbReference type="Pfam" id="PF08532">
    <property type="entry name" value="Glyco_hydro_42M"/>
    <property type="match status" value="1"/>
</dbReference>
<dbReference type="OrthoDB" id="9780891at2"/>
<dbReference type="EMBL" id="SOMN01000002">
    <property type="protein sequence ID" value="TFE30608.1"/>
    <property type="molecule type" value="Genomic_DNA"/>
</dbReference>
<dbReference type="InterPro" id="IPR028212">
    <property type="entry name" value="GHL6"/>
</dbReference>
<feature type="domain" description="Beta-galactosidase trimerisation" evidence="1">
    <location>
        <begin position="389"/>
        <end position="543"/>
    </location>
</feature>
<organism evidence="2 3">
    <name type="scientific">Cohnella luojiensis</name>
    <dbReference type="NCBI Taxonomy" id="652876"/>
    <lineage>
        <taxon>Bacteria</taxon>
        <taxon>Bacillati</taxon>
        <taxon>Bacillota</taxon>
        <taxon>Bacilli</taxon>
        <taxon>Bacillales</taxon>
        <taxon>Paenibacillaceae</taxon>
        <taxon>Cohnella</taxon>
    </lineage>
</organism>
<dbReference type="InterPro" id="IPR013738">
    <property type="entry name" value="Beta_galactosidase_Trimer"/>
</dbReference>
<dbReference type="RefSeq" id="WP_135150490.1">
    <property type="nucleotide sequence ID" value="NZ_SOMN01000002.1"/>
</dbReference>
<evidence type="ECO:0000313" key="2">
    <source>
        <dbReference type="EMBL" id="TFE30608.1"/>
    </source>
</evidence>
<dbReference type="Proteomes" id="UP000297900">
    <property type="component" value="Unassembled WGS sequence"/>
</dbReference>
<dbReference type="SUPFAM" id="SSF51445">
    <property type="entry name" value="(Trans)glycosidases"/>
    <property type="match status" value="1"/>
</dbReference>
<dbReference type="InterPro" id="IPR017853">
    <property type="entry name" value="GH"/>
</dbReference>
<protein>
    <submittedName>
        <fullName evidence="2">Beta-galactosidase</fullName>
    </submittedName>
</protein>
<dbReference type="SUPFAM" id="SSF52317">
    <property type="entry name" value="Class I glutamine amidotransferase-like"/>
    <property type="match status" value="1"/>
</dbReference>
<proteinExistence type="predicted"/>
<keyword evidence="3" id="KW-1185">Reference proteome</keyword>
<gene>
    <name evidence="2" type="ORF">E2980_02135</name>
</gene>
<dbReference type="Gene3D" id="3.40.50.880">
    <property type="match status" value="1"/>
</dbReference>
<dbReference type="GO" id="GO:0005975">
    <property type="term" value="P:carbohydrate metabolic process"/>
    <property type="evidence" value="ECO:0007669"/>
    <property type="project" value="InterPro"/>
</dbReference>
<dbReference type="GO" id="GO:0004565">
    <property type="term" value="F:beta-galactosidase activity"/>
    <property type="evidence" value="ECO:0007669"/>
    <property type="project" value="InterPro"/>
</dbReference>
<dbReference type="CDD" id="cd03143">
    <property type="entry name" value="A4_beta-galactosidase_middle_domain"/>
    <property type="match status" value="1"/>
</dbReference>
<dbReference type="Pfam" id="PF14871">
    <property type="entry name" value="GHL6"/>
    <property type="match status" value="1"/>
</dbReference>